<dbReference type="PANTHER" id="PTHR33075">
    <property type="entry name" value="OS02G0499800 PROTEIN"/>
    <property type="match status" value="1"/>
</dbReference>
<organism evidence="1">
    <name type="scientific">Saccharum spontaneum</name>
    <name type="common">Wild sugarcane</name>
    <dbReference type="NCBI Taxonomy" id="62335"/>
    <lineage>
        <taxon>Eukaryota</taxon>
        <taxon>Viridiplantae</taxon>
        <taxon>Streptophyta</taxon>
        <taxon>Embryophyta</taxon>
        <taxon>Tracheophyta</taxon>
        <taxon>Spermatophyta</taxon>
        <taxon>Magnoliopsida</taxon>
        <taxon>Liliopsida</taxon>
        <taxon>Poales</taxon>
        <taxon>Poaceae</taxon>
        <taxon>PACMAD clade</taxon>
        <taxon>Panicoideae</taxon>
        <taxon>Andropogonodae</taxon>
        <taxon>Andropogoneae</taxon>
        <taxon>Saccharinae</taxon>
        <taxon>Saccharum</taxon>
        <taxon>Saccharum officinarum species complex</taxon>
    </lineage>
</organism>
<evidence type="ECO:0000313" key="1">
    <source>
        <dbReference type="EMBL" id="AWA45197.1"/>
    </source>
</evidence>
<proteinExistence type="predicted"/>
<dbReference type="PANTHER" id="PTHR33075:SF7">
    <property type="entry name" value="OS02G0303350 PROTEIN"/>
    <property type="match status" value="1"/>
</dbReference>
<dbReference type="GO" id="GO:0003676">
    <property type="term" value="F:nucleic acid binding"/>
    <property type="evidence" value="ECO:0007669"/>
    <property type="project" value="InterPro"/>
</dbReference>
<dbReference type="SUPFAM" id="SSF57756">
    <property type="entry name" value="Retrovirus zinc finger-like domains"/>
    <property type="match status" value="1"/>
</dbReference>
<dbReference type="EMBL" id="MH182536">
    <property type="protein sequence ID" value="AWA45197.1"/>
    <property type="molecule type" value="Genomic_DNA"/>
</dbReference>
<protein>
    <submittedName>
        <fullName evidence="1">Uncharacterized protein</fullName>
    </submittedName>
</protein>
<accession>A0A678T6F8</accession>
<dbReference type="GO" id="GO:0008270">
    <property type="term" value="F:zinc ion binding"/>
    <property type="evidence" value="ECO:0007669"/>
    <property type="project" value="InterPro"/>
</dbReference>
<dbReference type="AlphaFoldDB" id="A0A678T6F8"/>
<gene>
    <name evidence="1" type="ORF">SS81E14_000014</name>
</gene>
<name>A0A678T6F8_SACSP</name>
<reference evidence="1" key="1">
    <citation type="submission" date="2018-04" db="EMBL/GenBank/DDBJ databases">
        <title>Comparative Analysis of Homologous Sequences of Saccharum officinarum and Saccharum spontaneum Reveals Independent Polyploidization Events.</title>
        <authorList>
            <person name="Sharma A."/>
            <person name="Song J."/>
            <person name="Lin Q."/>
            <person name="Singh R."/>
            <person name="Ramos N."/>
            <person name="Wang K."/>
            <person name="Zhang J."/>
            <person name="Ming R."/>
            <person name="Yu Q."/>
        </authorList>
    </citation>
    <scope>NUCLEOTIDE SEQUENCE</scope>
</reference>
<sequence>MAPPPPPPALVDVARGEDFNCFVRDSFGLPVAPITPSTGSFSMIVAFGRCRFRLNEDFTADCLSKILGGPTSAFHVSQIEDRIFFFLVSSKHIGFQVYKIRNFVCNEFELFFQLYNEAGLSFARAHINPKPFPWVDVRRKSYAAVARKQSSLLFGANRVPIGPARFKVPQAPNSIGGPSSNATSRSKLMLDNIQRSNQSIYEQFKLNSAGSCRSLNKHVVNEPYVLHQVSHSVRAFGQQRAIHNATFQIPDLNFQLPSEPGLNLDLNLNSGNNSNAGVDPSVSLGTVFCRHCLSISHSRWDCTAPIKCDACLGWGHIAVNCDQKWKRLIENMKGRRLDNFAKDFGGNFDYSSWFKTEGMTVGPLSLTNLSETQFTP</sequence>
<dbReference type="InterPro" id="IPR036875">
    <property type="entry name" value="Znf_CCHC_sf"/>
</dbReference>